<dbReference type="InterPro" id="IPR051531">
    <property type="entry name" value="N-acetyltransferase"/>
</dbReference>
<keyword evidence="2" id="KW-1185">Reference proteome</keyword>
<dbReference type="PANTHER" id="PTHR43792:SF5">
    <property type="entry name" value="RIBOSOMAL-PROTEIN-SERINE ACETYLTRANSFERASE"/>
    <property type="match status" value="1"/>
</dbReference>
<evidence type="ECO:0000313" key="1">
    <source>
        <dbReference type="EMBL" id="KNE21821.1"/>
    </source>
</evidence>
<dbReference type="AlphaFoldDB" id="A0A0L0QTB2"/>
<dbReference type="RefSeq" id="WP_050350099.1">
    <property type="nucleotide sequence ID" value="NZ_BOSN01000005.1"/>
</dbReference>
<sequence>MNITTERLIIRHFELRDWEEVYPYTSRKSVMKYMPEGVLTKQETQKMIKKNLGESAKKFPVILANQNILIGHMEFFNYFGDHTYEIGWVFHPEYYNQGYASEAALAILKYGFEELELHRIVATCQPENVPSFRVMEKIGMRREGHFKKCIPHGDEWWDEYSYAVLKEEWNNRS</sequence>
<protein>
    <submittedName>
        <fullName evidence="1">Acetyltransferase</fullName>
    </submittedName>
</protein>
<dbReference type="Proteomes" id="UP000036780">
    <property type="component" value="Unassembled WGS sequence"/>
</dbReference>
<gene>
    <name evidence="1" type="ORF">AFK71_03135</name>
</gene>
<dbReference type="SUPFAM" id="SSF55729">
    <property type="entry name" value="Acyl-CoA N-acyltransferases (Nat)"/>
    <property type="match status" value="1"/>
</dbReference>
<name>A0A0L0QTB2_VIRPA</name>
<dbReference type="Gene3D" id="3.40.630.30">
    <property type="match status" value="1"/>
</dbReference>
<dbReference type="GO" id="GO:0016747">
    <property type="term" value="F:acyltransferase activity, transferring groups other than amino-acyl groups"/>
    <property type="evidence" value="ECO:0007669"/>
    <property type="project" value="InterPro"/>
</dbReference>
<keyword evidence="1" id="KW-0808">Transferase</keyword>
<dbReference type="InterPro" id="IPR000182">
    <property type="entry name" value="GNAT_dom"/>
</dbReference>
<dbReference type="Pfam" id="PF13302">
    <property type="entry name" value="Acetyltransf_3"/>
    <property type="match status" value="1"/>
</dbReference>
<dbReference type="InterPro" id="IPR016181">
    <property type="entry name" value="Acyl_CoA_acyltransferase"/>
</dbReference>
<dbReference type="PATRIC" id="fig|1473.5.peg.3552"/>
<dbReference type="PROSITE" id="PS51186">
    <property type="entry name" value="GNAT"/>
    <property type="match status" value="1"/>
</dbReference>
<dbReference type="GeneID" id="66869537"/>
<dbReference type="EMBL" id="LGTO01000004">
    <property type="protein sequence ID" value="KNE21821.1"/>
    <property type="molecule type" value="Genomic_DNA"/>
</dbReference>
<dbReference type="CDD" id="cd04301">
    <property type="entry name" value="NAT_SF"/>
    <property type="match status" value="1"/>
</dbReference>
<dbReference type="OrthoDB" id="9785602at2"/>
<organism evidence="1 2">
    <name type="scientific">Virgibacillus pantothenticus</name>
    <dbReference type="NCBI Taxonomy" id="1473"/>
    <lineage>
        <taxon>Bacteria</taxon>
        <taxon>Bacillati</taxon>
        <taxon>Bacillota</taxon>
        <taxon>Bacilli</taxon>
        <taxon>Bacillales</taxon>
        <taxon>Bacillaceae</taxon>
        <taxon>Virgibacillus</taxon>
    </lineage>
</organism>
<comment type="caution">
    <text evidence="1">The sequence shown here is derived from an EMBL/GenBank/DDBJ whole genome shotgun (WGS) entry which is preliminary data.</text>
</comment>
<evidence type="ECO:0000313" key="2">
    <source>
        <dbReference type="Proteomes" id="UP000036780"/>
    </source>
</evidence>
<proteinExistence type="predicted"/>
<dbReference type="PANTHER" id="PTHR43792">
    <property type="entry name" value="GNAT FAMILY, PUTATIVE (AFU_ORTHOLOGUE AFUA_3G00765)-RELATED-RELATED"/>
    <property type="match status" value="1"/>
</dbReference>
<reference evidence="2" key="1">
    <citation type="submission" date="2015-07" db="EMBL/GenBank/DDBJ databases">
        <title>Fjat-10053 dsm26.</title>
        <authorList>
            <person name="Liu B."/>
            <person name="Wang J."/>
            <person name="Zhu Y."/>
            <person name="Liu G."/>
            <person name="Chen Q."/>
            <person name="Chen Z."/>
            <person name="Lan J."/>
            <person name="Che J."/>
            <person name="Ge C."/>
            <person name="Shi H."/>
            <person name="Pan Z."/>
            <person name="Liu X."/>
        </authorList>
    </citation>
    <scope>NUCLEOTIDE SEQUENCE [LARGE SCALE GENOMIC DNA]</scope>
    <source>
        <strain evidence="2">DSM 26</strain>
    </source>
</reference>
<accession>A0A0L0QTB2</accession>